<protein>
    <submittedName>
        <fullName evidence="1">Uncharacterized protein</fullName>
    </submittedName>
</protein>
<dbReference type="EMBL" id="FR719190">
    <property type="protein sequence ID" value="CBX80530.1"/>
    <property type="molecule type" value="Genomic_DNA"/>
</dbReference>
<sequence length="124" mass="14117">MKTFRVSRRKNKMLFMPGLSNEINVIHTVRVRQCQKPCLTICFTVLSAIKVISIVISGADPFSHLLALFLTTSNRPVRTWWCKRQVIIADLQIVRPFAFDGIQRALFAAVAEEAVTNLLETTRQ</sequence>
<dbReference type="AlphaFoldDB" id="E5B4X7"/>
<gene>
    <name evidence="1" type="ORF">EAIL5_1710</name>
</gene>
<accession>E5B4X7</accession>
<proteinExistence type="predicted"/>
<reference evidence="1" key="1">
    <citation type="journal article" date="2011" name="J. Bacteriol.">
        <title>Genome Sequence of an Erwinia amylovora Strain with Pathogenicity Restricted to Rubus Plants.</title>
        <authorList>
            <person name="Powney R."/>
            <person name="Smits T.H."/>
            <person name="Sawbridge T."/>
            <person name="Frey B."/>
            <person name="Blom J."/>
            <person name="Frey J.E."/>
            <person name="Plummer K.M."/>
            <person name="Beer S.V."/>
            <person name="Luck J."/>
            <person name="Duffy B."/>
            <person name="Rodoni B."/>
        </authorList>
    </citation>
    <scope>NUCLEOTIDE SEQUENCE</scope>
    <source>
        <strain evidence="1">ATCC BAA-2158</strain>
    </source>
</reference>
<organism evidence="1">
    <name type="scientific">Erwinia amylovora ATCC BAA-2158</name>
    <dbReference type="NCBI Taxonomy" id="889211"/>
    <lineage>
        <taxon>Bacteria</taxon>
        <taxon>Pseudomonadati</taxon>
        <taxon>Pseudomonadota</taxon>
        <taxon>Gammaproteobacteria</taxon>
        <taxon>Enterobacterales</taxon>
        <taxon>Erwiniaceae</taxon>
        <taxon>Erwinia</taxon>
    </lineage>
</organism>
<name>E5B4X7_ERWAM</name>
<evidence type="ECO:0000313" key="1">
    <source>
        <dbReference type="EMBL" id="CBX80530.1"/>
    </source>
</evidence>